<organism evidence="5 7">
    <name type="scientific">Culex pipiens pipiens</name>
    <name type="common">Northern house mosquito</name>
    <dbReference type="NCBI Taxonomy" id="38569"/>
    <lineage>
        <taxon>Eukaryota</taxon>
        <taxon>Metazoa</taxon>
        <taxon>Ecdysozoa</taxon>
        <taxon>Arthropoda</taxon>
        <taxon>Hexapoda</taxon>
        <taxon>Insecta</taxon>
        <taxon>Pterygota</taxon>
        <taxon>Neoptera</taxon>
        <taxon>Endopterygota</taxon>
        <taxon>Diptera</taxon>
        <taxon>Nematocera</taxon>
        <taxon>Culicoidea</taxon>
        <taxon>Culicidae</taxon>
        <taxon>Culicinae</taxon>
        <taxon>Culicini</taxon>
        <taxon>Culex</taxon>
        <taxon>Culex</taxon>
    </lineage>
</organism>
<feature type="domain" description="E3 UFM1-protein ligase 1-like N-terminal" evidence="4">
    <location>
        <begin position="9"/>
        <end position="70"/>
    </location>
</feature>
<comment type="function">
    <text evidence="1">E3 UFM1-protein ligase that mediates ufmylation of target proteins.</text>
</comment>
<dbReference type="AlphaFoldDB" id="A0ABD1CZ15"/>
<dbReference type="InterPro" id="IPR018611">
    <property type="entry name" value="Ufl1"/>
</dbReference>
<gene>
    <name evidence="5" type="ORF">pipiens_013275</name>
    <name evidence="6" type="ORF">pipiens_019958</name>
</gene>
<dbReference type="Proteomes" id="UP001562425">
    <property type="component" value="Unassembled WGS sequence"/>
</dbReference>
<evidence type="ECO:0000256" key="2">
    <source>
        <dbReference type="ARBA" id="ARBA00014160"/>
    </source>
</evidence>
<dbReference type="PANTHER" id="PTHR31057:SF0">
    <property type="entry name" value="E3 UFM1-PROTEIN LIGASE 1"/>
    <property type="match status" value="1"/>
</dbReference>
<accession>A0ABD1CZ15</accession>
<dbReference type="EMBL" id="JBEHCU010004046">
    <property type="protein sequence ID" value="KAL1401819.1"/>
    <property type="molecule type" value="Genomic_DNA"/>
</dbReference>
<name>A0ABD1CZ15_CULPP</name>
<evidence type="ECO:0000313" key="5">
    <source>
        <dbReference type="EMBL" id="KAL1382254.1"/>
    </source>
</evidence>
<evidence type="ECO:0000313" key="7">
    <source>
        <dbReference type="Proteomes" id="UP001562425"/>
    </source>
</evidence>
<evidence type="ECO:0000256" key="1">
    <source>
        <dbReference type="ARBA" id="ARBA00003950"/>
    </source>
</evidence>
<evidence type="ECO:0000313" key="6">
    <source>
        <dbReference type="EMBL" id="KAL1401819.1"/>
    </source>
</evidence>
<protein>
    <recommendedName>
        <fullName evidence="2">E3 UFM1-protein ligase 1 homolog</fullName>
    </recommendedName>
    <alternativeName>
        <fullName evidence="3">E3 UFM1-protein transferase 1 homolog</fullName>
    </alternativeName>
</protein>
<keyword evidence="7" id="KW-1185">Reference proteome</keyword>
<reference evidence="5 7" key="1">
    <citation type="submission" date="2024-05" db="EMBL/GenBank/DDBJ databases">
        <title>Culex pipiens pipiens assembly and annotation.</title>
        <authorList>
            <person name="Alout H."/>
            <person name="Durand T."/>
        </authorList>
    </citation>
    <scope>NUCLEOTIDE SEQUENCE [LARGE SCALE GENOMIC DNA]</scope>
    <source>
        <strain evidence="5">HA-2024</strain>
        <tissue evidence="5">Whole body</tissue>
    </source>
</reference>
<dbReference type="PANTHER" id="PTHR31057">
    <property type="entry name" value="E3 UFM1-PROTEIN LIGASE 1"/>
    <property type="match status" value="1"/>
</dbReference>
<evidence type="ECO:0000256" key="3">
    <source>
        <dbReference type="ARBA" id="ARBA00030452"/>
    </source>
</evidence>
<dbReference type="InterPro" id="IPR056579">
    <property type="entry name" value="Ufl1_N"/>
</dbReference>
<sequence>MMTSDWDKIKRLASDFQNAQLTTSFQRLSELRRSGHEKGLLEVIYTIDGKVRDEMFVRGGRINLVDLANVQ</sequence>
<evidence type="ECO:0000259" key="4">
    <source>
        <dbReference type="Pfam" id="PF09743"/>
    </source>
</evidence>
<dbReference type="EMBL" id="JBEHCU010008515">
    <property type="protein sequence ID" value="KAL1382254.1"/>
    <property type="molecule type" value="Genomic_DNA"/>
</dbReference>
<proteinExistence type="predicted"/>
<comment type="caution">
    <text evidence="5">The sequence shown here is derived from an EMBL/GenBank/DDBJ whole genome shotgun (WGS) entry which is preliminary data.</text>
</comment>
<dbReference type="Pfam" id="PF09743">
    <property type="entry name" value="E3_UFM1_ligase"/>
    <property type="match status" value="1"/>
</dbReference>